<dbReference type="Proteomes" id="UP000789901">
    <property type="component" value="Unassembled WGS sequence"/>
</dbReference>
<proteinExistence type="predicted"/>
<reference evidence="1 2" key="1">
    <citation type="submission" date="2021-06" db="EMBL/GenBank/DDBJ databases">
        <authorList>
            <person name="Kallberg Y."/>
            <person name="Tangrot J."/>
            <person name="Rosling A."/>
        </authorList>
    </citation>
    <scope>NUCLEOTIDE SEQUENCE [LARGE SCALE GENOMIC DNA]</scope>
    <source>
        <strain evidence="1 2">120-4 pot B 10/14</strain>
    </source>
</reference>
<organism evidence="1 2">
    <name type="scientific">Gigaspora margarita</name>
    <dbReference type="NCBI Taxonomy" id="4874"/>
    <lineage>
        <taxon>Eukaryota</taxon>
        <taxon>Fungi</taxon>
        <taxon>Fungi incertae sedis</taxon>
        <taxon>Mucoromycota</taxon>
        <taxon>Glomeromycotina</taxon>
        <taxon>Glomeromycetes</taxon>
        <taxon>Diversisporales</taxon>
        <taxon>Gigasporaceae</taxon>
        <taxon>Gigaspora</taxon>
    </lineage>
</organism>
<evidence type="ECO:0000313" key="2">
    <source>
        <dbReference type="Proteomes" id="UP000789901"/>
    </source>
</evidence>
<keyword evidence="2" id="KW-1185">Reference proteome</keyword>
<protein>
    <submittedName>
        <fullName evidence="1">5912_t:CDS:1</fullName>
    </submittedName>
</protein>
<gene>
    <name evidence="1" type="ORF">GMARGA_LOCUS19657</name>
</gene>
<comment type="caution">
    <text evidence="1">The sequence shown here is derived from an EMBL/GenBank/DDBJ whole genome shotgun (WGS) entry which is preliminary data.</text>
</comment>
<evidence type="ECO:0000313" key="1">
    <source>
        <dbReference type="EMBL" id="CAG8780489.1"/>
    </source>
</evidence>
<name>A0ABN7VJX6_GIGMA</name>
<accession>A0ABN7VJX6</accession>
<sequence length="113" mass="13137">QITKNNLRLLGLNEDKENDFLKELKKGSRESTPPPKTIKYLADYWTTPIISNRNNITEHKWTFVQRVVNGMYLVNSFIKQSYDTYNFSYSKNKRSSGIPVTGIGNCKTWKSAR</sequence>
<feature type="non-terminal residue" evidence="1">
    <location>
        <position position="1"/>
    </location>
</feature>
<dbReference type="EMBL" id="CAJVQB010016560">
    <property type="protein sequence ID" value="CAG8780489.1"/>
    <property type="molecule type" value="Genomic_DNA"/>
</dbReference>